<feature type="region of interest" description="Disordered" evidence="10">
    <location>
        <begin position="164"/>
        <end position="201"/>
    </location>
</feature>
<keyword evidence="6" id="KW-0493">Microtubule</keyword>
<feature type="region of interest" description="Disordered" evidence="10">
    <location>
        <begin position="100"/>
        <end position="150"/>
    </location>
</feature>
<proteinExistence type="evidence at transcript level"/>
<dbReference type="GO" id="GO:0008017">
    <property type="term" value="F:microtubule binding"/>
    <property type="evidence" value="ECO:0007669"/>
    <property type="project" value="InterPro"/>
</dbReference>
<evidence type="ECO:0000313" key="11">
    <source>
        <dbReference type="EMBL" id="CAB3263712.1"/>
    </source>
</evidence>
<dbReference type="PANTHER" id="PTHR32078">
    <property type="entry name" value="NUCLEAR PROTEIN MDM1"/>
    <property type="match status" value="1"/>
</dbReference>
<name>A0A6F9DJV4_9ASCI</name>
<keyword evidence="7" id="KW-0206">Cytoskeleton</keyword>
<feature type="compositionally biased region" description="Basic and acidic residues" evidence="10">
    <location>
        <begin position="119"/>
        <end position="150"/>
    </location>
</feature>
<organism evidence="11">
    <name type="scientific">Phallusia mammillata</name>
    <dbReference type="NCBI Taxonomy" id="59560"/>
    <lineage>
        <taxon>Eukaryota</taxon>
        <taxon>Metazoa</taxon>
        <taxon>Chordata</taxon>
        <taxon>Tunicata</taxon>
        <taxon>Ascidiacea</taxon>
        <taxon>Phlebobranchia</taxon>
        <taxon>Ascidiidae</taxon>
        <taxon>Phallusia</taxon>
    </lineage>
</organism>
<sequence>MPVRFKGVSEYSNSFKWSPSFRSAKFEPTDEQIAPEAGLRSDQMNLLLEPTFARKRQVPHRKPEAPSLMWWEDHDMIPCVEEIKADVGHNVKDKTYVVMKKSPPRKAKDVKTSSKKVKKSDLDYKKENVEKQRNAVTKERRSKKEHEKKLDDAKVLEISTQTESLQKLKNRKIQTEHKQTKISVVNKKKPPPKPESPSKKIPLKYRPRKARYLSAHQSEYQQMYQKPSRFVPSSPLISALDVVHNSSHAIPPHKSPRMPMKSEYESKFQNMSPLSKSLPAYSSPPSPSLRLKVKNLPTSPLQVHRSPKKVVSEYAVQFPGKTFPVECLEKVWDDANHNKLNRDACNFDKTHAIQLLSPKNKYWDLSSHGSRSVTDTEFLEDQEIKSTESIAGSDIDHESVESVISMEQDSLATLSANEETSIGDKPVARKLAWGEGSETVSNVSTAHDDTLIAEDDNEEGPFEGRLPTPQLKQIGGALRTHHDLTTPSAGGALLSSPPVSPRAKTFPQPVMRNSLQSHVKSEKAGKFENDGKNKITNFGTQTEKKPKKPSNIQKSPTELKVEETKCEIVKKSRDEMPKPTPSKKAPLPRRMQRSPRAPIQGSLRNREFQHFGQNTRPIAFDQVSLASSRSSASAVELLEKSRQRKDFWQK</sequence>
<dbReference type="PANTHER" id="PTHR32078:SF1">
    <property type="entry name" value="NUCLEAR PROTEIN MDM1"/>
    <property type="match status" value="1"/>
</dbReference>
<dbReference type="GO" id="GO:0005634">
    <property type="term" value="C:nucleus"/>
    <property type="evidence" value="ECO:0007669"/>
    <property type="project" value="UniProtKB-SubCell"/>
</dbReference>
<evidence type="ECO:0000256" key="5">
    <source>
        <dbReference type="ARBA" id="ARBA00022490"/>
    </source>
</evidence>
<dbReference type="AlphaFoldDB" id="A0A6F9DJV4"/>
<evidence type="ECO:0000256" key="2">
    <source>
        <dbReference type="ARBA" id="ARBA00004123"/>
    </source>
</evidence>
<evidence type="ECO:0000256" key="7">
    <source>
        <dbReference type="ARBA" id="ARBA00023212"/>
    </source>
</evidence>
<dbReference type="InterPro" id="IPR029136">
    <property type="entry name" value="MDM1"/>
</dbReference>
<gene>
    <name evidence="11" type="primary">Mdm1</name>
</gene>
<comment type="similarity">
    <text evidence="3">Belongs to the MDM1 family.</text>
</comment>
<evidence type="ECO:0000256" key="1">
    <source>
        <dbReference type="ARBA" id="ARBA00004114"/>
    </source>
</evidence>
<feature type="compositionally biased region" description="Basic and acidic residues" evidence="10">
    <location>
        <begin position="519"/>
        <end position="533"/>
    </location>
</feature>
<evidence type="ECO:0000256" key="4">
    <source>
        <dbReference type="ARBA" id="ARBA00013508"/>
    </source>
</evidence>
<keyword evidence="5" id="KW-0963">Cytoplasm</keyword>
<dbReference type="Pfam" id="PF15501">
    <property type="entry name" value="MDM1"/>
    <property type="match status" value="2"/>
</dbReference>
<dbReference type="GO" id="GO:0005814">
    <property type="term" value="C:centriole"/>
    <property type="evidence" value="ECO:0007669"/>
    <property type="project" value="UniProtKB-SubCell"/>
</dbReference>
<evidence type="ECO:0000256" key="9">
    <source>
        <dbReference type="ARBA" id="ARBA00045771"/>
    </source>
</evidence>
<dbReference type="EMBL" id="LR787850">
    <property type="protein sequence ID" value="CAB3263712.1"/>
    <property type="molecule type" value="mRNA"/>
</dbReference>
<dbReference type="GO" id="GO:0046600">
    <property type="term" value="P:negative regulation of centriole replication"/>
    <property type="evidence" value="ECO:0007669"/>
    <property type="project" value="InterPro"/>
</dbReference>
<feature type="region of interest" description="Disordered" evidence="10">
    <location>
        <begin position="482"/>
        <end position="614"/>
    </location>
</feature>
<comment type="subcellular location">
    <subcellularLocation>
        <location evidence="1">Cytoplasm</location>
        <location evidence="1">Cytoskeleton</location>
        <location evidence="1">Microtubule organizing center</location>
        <location evidence="1">Centrosome</location>
        <location evidence="1">Centriole</location>
    </subcellularLocation>
    <subcellularLocation>
        <location evidence="2">Nucleus</location>
    </subcellularLocation>
</comment>
<accession>A0A6F9DJV4</accession>
<keyword evidence="8" id="KW-0539">Nucleus</keyword>
<evidence type="ECO:0000256" key="6">
    <source>
        <dbReference type="ARBA" id="ARBA00022701"/>
    </source>
</evidence>
<protein>
    <recommendedName>
        <fullName evidence="4">Nuclear protein MDM1</fullName>
    </recommendedName>
</protein>
<evidence type="ECO:0000256" key="3">
    <source>
        <dbReference type="ARBA" id="ARBA00010494"/>
    </source>
</evidence>
<evidence type="ECO:0000256" key="10">
    <source>
        <dbReference type="SAM" id="MobiDB-lite"/>
    </source>
</evidence>
<feature type="compositionally biased region" description="Basic and acidic residues" evidence="10">
    <location>
        <begin position="637"/>
        <end position="650"/>
    </location>
</feature>
<feature type="compositionally biased region" description="Low complexity" evidence="10">
    <location>
        <begin position="626"/>
        <end position="636"/>
    </location>
</feature>
<dbReference type="GO" id="GO:0005874">
    <property type="term" value="C:microtubule"/>
    <property type="evidence" value="ECO:0007669"/>
    <property type="project" value="UniProtKB-KW"/>
</dbReference>
<feature type="compositionally biased region" description="Basic and acidic residues" evidence="10">
    <location>
        <begin position="557"/>
        <end position="577"/>
    </location>
</feature>
<feature type="region of interest" description="Disordered" evidence="10">
    <location>
        <begin position="626"/>
        <end position="650"/>
    </location>
</feature>
<comment type="function">
    <text evidence="9">Microtubule-binding protein that negatively regulates centriole duplication. Binds to and stabilizes microtubules.</text>
</comment>
<reference evidence="11" key="1">
    <citation type="submission" date="2020-04" db="EMBL/GenBank/DDBJ databases">
        <authorList>
            <person name="Neveu A P."/>
        </authorList>
    </citation>
    <scope>NUCLEOTIDE SEQUENCE</scope>
    <source>
        <tissue evidence="11">Whole embryo</tissue>
    </source>
</reference>
<evidence type="ECO:0000256" key="8">
    <source>
        <dbReference type="ARBA" id="ARBA00023242"/>
    </source>
</evidence>